<protein>
    <recommendedName>
        <fullName evidence="8">IclR family transcriptional regulator</fullName>
    </recommendedName>
</protein>
<evidence type="ECO:0000256" key="1">
    <source>
        <dbReference type="ARBA" id="ARBA00023015"/>
    </source>
</evidence>
<keyword evidence="1" id="KW-0805">Transcription regulation</keyword>
<feature type="domain" description="IclR-ED" evidence="5">
    <location>
        <begin position="352"/>
        <end position="533"/>
    </location>
</feature>
<keyword evidence="2" id="KW-0238">DNA-binding</keyword>
<evidence type="ECO:0008006" key="8">
    <source>
        <dbReference type="Google" id="ProtNLM"/>
    </source>
</evidence>
<dbReference type="SMART" id="SM00346">
    <property type="entry name" value="HTH_ICLR"/>
    <property type="match status" value="1"/>
</dbReference>
<dbReference type="InterPro" id="IPR036388">
    <property type="entry name" value="WH-like_DNA-bd_sf"/>
</dbReference>
<dbReference type="PROSITE" id="PS51078">
    <property type="entry name" value="ICLR_ED"/>
    <property type="match status" value="1"/>
</dbReference>
<dbReference type="InterPro" id="IPR050707">
    <property type="entry name" value="HTH_MetabolicPath_Reg"/>
</dbReference>
<feature type="domain" description="HTH iclR-type" evidence="4">
    <location>
        <begin position="40"/>
        <end position="103"/>
    </location>
</feature>
<evidence type="ECO:0000259" key="5">
    <source>
        <dbReference type="PROSITE" id="PS51078"/>
    </source>
</evidence>
<dbReference type="GO" id="GO:0003700">
    <property type="term" value="F:DNA-binding transcription factor activity"/>
    <property type="evidence" value="ECO:0007669"/>
    <property type="project" value="TreeGrafter"/>
</dbReference>
<dbReference type="PANTHER" id="PTHR30136:SF35">
    <property type="entry name" value="HTH-TYPE TRANSCRIPTIONAL REGULATOR RV1719"/>
    <property type="match status" value="1"/>
</dbReference>
<dbReference type="GO" id="GO:0045892">
    <property type="term" value="P:negative regulation of DNA-templated transcription"/>
    <property type="evidence" value="ECO:0007669"/>
    <property type="project" value="TreeGrafter"/>
</dbReference>
<gene>
    <name evidence="6" type="ORF">PS900_01876</name>
</gene>
<dbReference type="AlphaFoldDB" id="A0A8H2NQ28"/>
<dbReference type="Pfam" id="PF09339">
    <property type="entry name" value="HTH_IclR"/>
    <property type="match status" value="1"/>
</dbReference>
<name>A0A8H2NQ28_PSEFL</name>
<dbReference type="GO" id="GO:0003677">
    <property type="term" value="F:DNA binding"/>
    <property type="evidence" value="ECO:0007669"/>
    <property type="project" value="UniProtKB-KW"/>
</dbReference>
<dbReference type="PROSITE" id="PS51077">
    <property type="entry name" value="HTH_ICLR"/>
    <property type="match status" value="1"/>
</dbReference>
<reference evidence="6 7" key="1">
    <citation type="submission" date="2019-09" db="EMBL/GenBank/DDBJ databases">
        <authorList>
            <person name="Chandra G."/>
            <person name="Truman W A."/>
        </authorList>
    </citation>
    <scope>NUCLEOTIDE SEQUENCE [LARGE SCALE GENOMIC DNA]</scope>
    <source>
        <strain evidence="6">PS900</strain>
    </source>
</reference>
<sequence length="539" mass="58053">MVRFAVGQLLTPEWGPRTSIYLMMAQSERSITASTPATPASSHTRLIEVVDALVRRAGGEPWGVRELAAELSESRSTVNRILVSLVEIGLASEVGVGKYSIGPRVDVLTKTLSDSSVLLGRSGAFLSELADSSQCTALVSVYCPFSNGYFVAACREAKATLTFRPELGVVFPLTFGDIGRQFGAFIEAESSHSNVMGNAPEAECSSSHHDALGLLSEAEFPSALSIATKSLANGLIVSVSVHSVGSAGSNKNSQIDADVQRVVEEIEATVKSRILGSPQNAPNILIEETKSTVTRLERVLLLACAFPDGLKNSVGLTEQLLCNEATAKRLIQSGVQAGIVSSSGPTMFPGAKLYQWASRMGGDLRNLADLTRPILSRLVQETGETIAFLAYDEASEKAEFLDVIQGWRPIQYKLQVNVEVPLYAGAAGKAVLAFCEKKLADSIELKKITEATITSREVLIEELKVIHERGWATGEGERVLGAFGLAVPFFVDGKIRGSISATIPQYRKDERDLPLLTQLMREATKKIERLLSLGVKLER</sequence>
<dbReference type="InterPro" id="IPR036390">
    <property type="entry name" value="WH_DNA-bd_sf"/>
</dbReference>
<accession>A0A8H2NQ28</accession>
<dbReference type="InterPro" id="IPR005471">
    <property type="entry name" value="Tscrpt_reg_IclR_N"/>
</dbReference>
<dbReference type="Pfam" id="PF01614">
    <property type="entry name" value="IclR_C"/>
    <property type="match status" value="1"/>
</dbReference>
<organism evidence="6 7">
    <name type="scientific">Pseudomonas fluorescens</name>
    <dbReference type="NCBI Taxonomy" id="294"/>
    <lineage>
        <taxon>Bacteria</taxon>
        <taxon>Pseudomonadati</taxon>
        <taxon>Pseudomonadota</taxon>
        <taxon>Gammaproteobacteria</taxon>
        <taxon>Pseudomonadales</taxon>
        <taxon>Pseudomonadaceae</taxon>
        <taxon>Pseudomonas</taxon>
    </lineage>
</organism>
<dbReference type="PANTHER" id="PTHR30136">
    <property type="entry name" value="HELIX-TURN-HELIX TRANSCRIPTIONAL REGULATOR, ICLR FAMILY"/>
    <property type="match status" value="1"/>
</dbReference>
<dbReference type="EMBL" id="CABVIE010000005">
    <property type="protein sequence ID" value="VVO82205.1"/>
    <property type="molecule type" value="Genomic_DNA"/>
</dbReference>
<evidence type="ECO:0000313" key="6">
    <source>
        <dbReference type="EMBL" id="VVO82205.1"/>
    </source>
</evidence>
<evidence type="ECO:0000256" key="2">
    <source>
        <dbReference type="ARBA" id="ARBA00023125"/>
    </source>
</evidence>
<dbReference type="SUPFAM" id="SSF46785">
    <property type="entry name" value="Winged helix' DNA-binding domain"/>
    <property type="match status" value="1"/>
</dbReference>
<dbReference type="InterPro" id="IPR029016">
    <property type="entry name" value="GAF-like_dom_sf"/>
</dbReference>
<proteinExistence type="predicted"/>
<evidence type="ECO:0000313" key="7">
    <source>
        <dbReference type="Proteomes" id="UP000325723"/>
    </source>
</evidence>
<evidence type="ECO:0000259" key="4">
    <source>
        <dbReference type="PROSITE" id="PS51077"/>
    </source>
</evidence>
<evidence type="ECO:0000256" key="3">
    <source>
        <dbReference type="ARBA" id="ARBA00023163"/>
    </source>
</evidence>
<dbReference type="InterPro" id="IPR014757">
    <property type="entry name" value="Tscrpt_reg_IclR_C"/>
</dbReference>
<dbReference type="Gene3D" id="3.30.450.40">
    <property type="match status" value="1"/>
</dbReference>
<keyword evidence="3" id="KW-0804">Transcription</keyword>
<dbReference type="SUPFAM" id="SSF55781">
    <property type="entry name" value="GAF domain-like"/>
    <property type="match status" value="1"/>
</dbReference>
<dbReference type="Gene3D" id="1.10.10.10">
    <property type="entry name" value="Winged helix-like DNA-binding domain superfamily/Winged helix DNA-binding domain"/>
    <property type="match status" value="1"/>
</dbReference>
<comment type="caution">
    <text evidence="6">The sequence shown here is derived from an EMBL/GenBank/DDBJ whole genome shotgun (WGS) entry which is preliminary data.</text>
</comment>
<dbReference type="Proteomes" id="UP000325723">
    <property type="component" value="Unassembled WGS sequence"/>
</dbReference>